<name>A0A6C0P5Q8_9BACL</name>
<reference evidence="5 6" key="1">
    <citation type="submission" date="2020-02" db="EMBL/GenBank/DDBJ databases">
        <title>Paenibacillus sp. nov., isolated from rhizosphere soil of tomato.</title>
        <authorList>
            <person name="Weon H.-Y."/>
            <person name="Lee S.A."/>
        </authorList>
    </citation>
    <scope>NUCLEOTIDE SEQUENCE [LARGE SCALE GENOMIC DNA]</scope>
    <source>
        <strain evidence="5 6">14171R-81</strain>
    </source>
</reference>
<dbReference type="PROSITE" id="PS51462">
    <property type="entry name" value="NUDIX"/>
    <property type="match status" value="1"/>
</dbReference>
<dbReference type="KEGG" id="prz:GZH47_25910"/>
<comment type="cofactor">
    <cofactor evidence="1">
        <name>Mg(2+)</name>
        <dbReference type="ChEBI" id="CHEBI:18420"/>
    </cofactor>
</comment>
<comment type="similarity">
    <text evidence="3">Belongs to the Nudix hydrolase family.</text>
</comment>
<dbReference type="GO" id="GO:0016787">
    <property type="term" value="F:hydrolase activity"/>
    <property type="evidence" value="ECO:0007669"/>
    <property type="project" value="UniProtKB-KW"/>
</dbReference>
<dbReference type="PANTHER" id="PTHR43046">
    <property type="entry name" value="GDP-MANNOSE MANNOSYL HYDROLASE"/>
    <property type="match status" value="1"/>
</dbReference>
<dbReference type="InterPro" id="IPR020084">
    <property type="entry name" value="NUDIX_hydrolase_CS"/>
</dbReference>
<organism evidence="5 6">
    <name type="scientific">Paenibacillus rhizovicinus</name>
    <dbReference type="NCBI Taxonomy" id="2704463"/>
    <lineage>
        <taxon>Bacteria</taxon>
        <taxon>Bacillati</taxon>
        <taxon>Bacillota</taxon>
        <taxon>Bacilli</taxon>
        <taxon>Bacillales</taxon>
        <taxon>Paenibacillaceae</taxon>
        <taxon>Paenibacillus</taxon>
    </lineage>
</organism>
<keyword evidence="2 3" id="KW-0378">Hydrolase</keyword>
<feature type="domain" description="Nudix hydrolase" evidence="4">
    <location>
        <begin position="24"/>
        <end position="156"/>
    </location>
</feature>
<protein>
    <submittedName>
        <fullName evidence="5">NUDIX domain-containing protein</fullName>
    </submittedName>
</protein>
<dbReference type="InterPro" id="IPR020476">
    <property type="entry name" value="Nudix_hydrolase"/>
</dbReference>
<dbReference type="CDD" id="cd02883">
    <property type="entry name" value="NUDIX_Hydrolase"/>
    <property type="match status" value="1"/>
</dbReference>
<sequence>MQLLNRITDRDILGGEPDLLPSVNRYASRGVLLDEEANVAMMYMAKSSLYKLPGGGVEAKETPEVAFLREIREETGYDAEILEPLGYIEEHKKRNHYLQLSYCFIARASQAYETQLTANEKRLGMTAQWMTIEQALDVMNTGLASCTDYSTGFMLLRDKLILEEAAKWLAFSDSEQAP</sequence>
<dbReference type="AlphaFoldDB" id="A0A6C0P5Q8"/>
<dbReference type="PROSITE" id="PS00893">
    <property type="entry name" value="NUDIX_BOX"/>
    <property type="match status" value="1"/>
</dbReference>
<keyword evidence="6" id="KW-1185">Reference proteome</keyword>
<dbReference type="PRINTS" id="PR00502">
    <property type="entry name" value="NUDIXFAMILY"/>
</dbReference>
<dbReference type="InterPro" id="IPR000086">
    <property type="entry name" value="NUDIX_hydrolase_dom"/>
</dbReference>
<evidence type="ECO:0000256" key="2">
    <source>
        <dbReference type="ARBA" id="ARBA00022801"/>
    </source>
</evidence>
<accession>A0A6C0P5Q8</accession>
<evidence type="ECO:0000313" key="5">
    <source>
        <dbReference type="EMBL" id="QHW33890.1"/>
    </source>
</evidence>
<evidence type="ECO:0000256" key="1">
    <source>
        <dbReference type="ARBA" id="ARBA00001946"/>
    </source>
</evidence>
<dbReference type="PANTHER" id="PTHR43046:SF15">
    <property type="entry name" value="MUTT_NUDIX FAMILY PROTEIN"/>
    <property type="match status" value="1"/>
</dbReference>
<evidence type="ECO:0000313" key="6">
    <source>
        <dbReference type="Proteomes" id="UP000479114"/>
    </source>
</evidence>
<dbReference type="Proteomes" id="UP000479114">
    <property type="component" value="Chromosome"/>
</dbReference>
<evidence type="ECO:0000256" key="3">
    <source>
        <dbReference type="RuleBase" id="RU003476"/>
    </source>
</evidence>
<dbReference type="RefSeq" id="WP_162643887.1">
    <property type="nucleotide sequence ID" value="NZ_CP048286.1"/>
</dbReference>
<dbReference type="SUPFAM" id="SSF55811">
    <property type="entry name" value="Nudix"/>
    <property type="match status" value="1"/>
</dbReference>
<proteinExistence type="inferred from homology"/>
<dbReference type="EMBL" id="CP048286">
    <property type="protein sequence ID" value="QHW33890.1"/>
    <property type="molecule type" value="Genomic_DNA"/>
</dbReference>
<dbReference type="Gene3D" id="3.90.79.10">
    <property type="entry name" value="Nucleoside Triphosphate Pyrophosphohydrolase"/>
    <property type="match status" value="1"/>
</dbReference>
<gene>
    <name evidence="5" type="ORF">GZH47_25910</name>
</gene>
<evidence type="ECO:0000259" key="4">
    <source>
        <dbReference type="PROSITE" id="PS51462"/>
    </source>
</evidence>
<dbReference type="InterPro" id="IPR015797">
    <property type="entry name" value="NUDIX_hydrolase-like_dom_sf"/>
</dbReference>
<dbReference type="Pfam" id="PF00293">
    <property type="entry name" value="NUDIX"/>
    <property type="match status" value="1"/>
</dbReference>